<sequence length="47" mass="5320">MTAGSRVFLKLQWNTWSCGHLIIEPLSLASQLRMRLLTNGASFLTKE</sequence>
<proteinExistence type="predicted"/>
<dbReference type="EMBL" id="LR031877">
    <property type="protein sequence ID" value="VDD45776.1"/>
    <property type="molecule type" value="Genomic_DNA"/>
</dbReference>
<evidence type="ECO:0000313" key="1">
    <source>
        <dbReference type="EMBL" id="VDD45776.1"/>
    </source>
</evidence>
<accession>A0A3P6F8B5</accession>
<reference evidence="1" key="1">
    <citation type="submission" date="2018-11" db="EMBL/GenBank/DDBJ databases">
        <authorList>
            <consortium name="Genoscope - CEA"/>
            <person name="William W."/>
        </authorList>
    </citation>
    <scope>NUCLEOTIDE SEQUENCE</scope>
</reference>
<dbReference type="AlphaFoldDB" id="A0A3P6F8B5"/>
<name>A0A3P6F8B5_BRAOL</name>
<protein>
    <submittedName>
        <fullName evidence="1">Uncharacterized protein</fullName>
    </submittedName>
</protein>
<gene>
    <name evidence="1" type="ORF">BOLC5T33323H</name>
</gene>
<organism evidence="1">
    <name type="scientific">Brassica oleracea</name>
    <name type="common">Wild cabbage</name>
    <dbReference type="NCBI Taxonomy" id="3712"/>
    <lineage>
        <taxon>Eukaryota</taxon>
        <taxon>Viridiplantae</taxon>
        <taxon>Streptophyta</taxon>
        <taxon>Embryophyta</taxon>
        <taxon>Tracheophyta</taxon>
        <taxon>Spermatophyta</taxon>
        <taxon>Magnoliopsida</taxon>
        <taxon>eudicotyledons</taxon>
        <taxon>Gunneridae</taxon>
        <taxon>Pentapetalae</taxon>
        <taxon>rosids</taxon>
        <taxon>malvids</taxon>
        <taxon>Brassicales</taxon>
        <taxon>Brassicaceae</taxon>
        <taxon>Brassiceae</taxon>
        <taxon>Brassica</taxon>
    </lineage>
</organism>